<evidence type="ECO:0000313" key="1">
    <source>
        <dbReference type="EMBL" id="GAI59845.1"/>
    </source>
</evidence>
<organism evidence="1">
    <name type="scientific">marine sediment metagenome</name>
    <dbReference type="NCBI Taxonomy" id="412755"/>
    <lineage>
        <taxon>unclassified sequences</taxon>
        <taxon>metagenomes</taxon>
        <taxon>ecological metagenomes</taxon>
    </lineage>
</organism>
<proteinExistence type="predicted"/>
<sequence length="73" mass="8369">MLYQAIWKDAEKVGPVGLYVKKGDLYIKRIETAEPDDELVWAIPGECVLRGFTPKQAWSLRHRLTALQKEGKI</sequence>
<name>X1R9M5_9ZZZZ</name>
<protein>
    <submittedName>
        <fullName evidence="1">Uncharacterized protein</fullName>
    </submittedName>
</protein>
<comment type="caution">
    <text evidence="1">The sequence shown here is derived from an EMBL/GenBank/DDBJ whole genome shotgun (WGS) entry which is preliminary data.</text>
</comment>
<dbReference type="AlphaFoldDB" id="X1R9M5"/>
<accession>X1R9M5</accession>
<reference evidence="1" key="1">
    <citation type="journal article" date="2014" name="Front. Microbiol.">
        <title>High frequency of phylogenetically diverse reductive dehalogenase-homologous genes in deep subseafloor sedimentary metagenomes.</title>
        <authorList>
            <person name="Kawai M."/>
            <person name="Futagami T."/>
            <person name="Toyoda A."/>
            <person name="Takaki Y."/>
            <person name="Nishi S."/>
            <person name="Hori S."/>
            <person name="Arai W."/>
            <person name="Tsubouchi T."/>
            <person name="Morono Y."/>
            <person name="Uchiyama I."/>
            <person name="Ito T."/>
            <person name="Fujiyama A."/>
            <person name="Inagaki F."/>
            <person name="Takami H."/>
        </authorList>
    </citation>
    <scope>NUCLEOTIDE SEQUENCE</scope>
    <source>
        <strain evidence="1">Expedition CK06-06</strain>
    </source>
</reference>
<dbReference type="EMBL" id="BARW01000119">
    <property type="protein sequence ID" value="GAI59845.1"/>
    <property type="molecule type" value="Genomic_DNA"/>
</dbReference>
<gene>
    <name evidence="1" type="ORF">S12H4_00778</name>
</gene>